<dbReference type="RefSeq" id="WP_127122073.1">
    <property type="nucleotide sequence ID" value="NZ_BHXQ01000003.1"/>
</dbReference>
<dbReference type="InterPro" id="IPR025667">
    <property type="entry name" value="SprB_repeat"/>
</dbReference>
<dbReference type="Gene3D" id="2.60.40.740">
    <property type="match status" value="1"/>
</dbReference>
<comment type="caution">
    <text evidence="2">The sequence shown here is derived from an EMBL/GenBank/DDBJ whole genome shotgun (WGS) entry which is preliminary data.</text>
</comment>
<dbReference type="PROSITE" id="PS51257">
    <property type="entry name" value="PROKAR_LIPOPROTEIN"/>
    <property type="match status" value="1"/>
</dbReference>
<dbReference type="AlphaFoldDB" id="A0A401U949"/>
<proteinExistence type="predicted"/>
<evidence type="ECO:0000313" key="3">
    <source>
        <dbReference type="Proteomes" id="UP000288227"/>
    </source>
</evidence>
<evidence type="ECO:0000256" key="1">
    <source>
        <dbReference type="SAM" id="SignalP"/>
    </source>
</evidence>
<keyword evidence="1" id="KW-0732">Signal</keyword>
<evidence type="ECO:0000313" key="2">
    <source>
        <dbReference type="EMBL" id="GCC51407.1"/>
    </source>
</evidence>
<keyword evidence="3" id="KW-1185">Reference proteome</keyword>
<feature type="signal peptide" evidence="1">
    <location>
        <begin position="1"/>
        <end position="22"/>
    </location>
</feature>
<sequence length="268" mass="27808">MKRIFSPLLVFILIGCTSKDIAGPFDCTSTSITVDVVAINNASACNTNDGSISVSAIGGKGPYQFSVNGGAFSDNTLFQNLGAGLYSIEAKDANGCSGFLNPSAQISIPNSTLNATATTVQDSNCINDNGSILISATGGTPPYTYKLGNGTFTEIPSFSNLASGSYTIMIRDSDGCSFSLNRQVARGDTGISWSNEIQDIIVTNCAVSGCHNGTQSPNLSNISGVQANKETVKSRTGNGTMPPAGRTDLTAEQIKKIACWVDDGAKNN</sequence>
<dbReference type="OrthoDB" id="1524994at2"/>
<accession>A0A401U949</accession>
<dbReference type="EMBL" id="BHXQ01000003">
    <property type="protein sequence ID" value="GCC51407.1"/>
    <property type="molecule type" value="Genomic_DNA"/>
</dbReference>
<dbReference type="Proteomes" id="UP000288227">
    <property type="component" value="Unassembled WGS sequence"/>
</dbReference>
<protein>
    <submittedName>
        <fullName evidence="2">Cytochrome c</fullName>
    </submittedName>
</protein>
<organism evidence="2 3">
    <name type="scientific">Chryseotalea sanaruensis</name>
    <dbReference type="NCBI Taxonomy" id="2482724"/>
    <lineage>
        <taxon>Bacteria</taxon>
        <taxon>Pseudomonadati</taxon>
        <taxon>Bacteroidota</taxon>
        <taxon>Cytophagia</taxon>
        <taxon>Cytophagales</taxon>
        <taxon>Chryseotaleaceae</taxon>
        <taxon>Chryseotalea</taxon>
    </lineage>
</organism>
<gene>
    <name evidence="2" type="ORF">SanaruYs_16320</name>
</gene>
<reference evidence="2 3" key="1">
    <citation type="submission" date="2018-11" db="EMBL/GenBank/DDBJ databases">
        <title>Chryseotalea sanarue gen. nov., sp., nov., a member of the family Cytophagaceae, isolated from a brackish lake in Hamamatsu Japan.</title>
        <authorList>
            <person name="Maejima Y."/>
            <person name="Iino T."/>
            <person name="Muraguchi Y."/>
            <person name="Fukuda K."/>
            <person name="Ohkuma M."/>
            <person name="Moriuchi R."/>
            <person name="Dohra H."/>
            <person name="Kimbara K."/>
            <person name="Shintani M."/>
        </authorList>
    </citation>
    <scope>NUCLEOTIDE SEQUENCE [LARGE SCALE GENOMIC DNA]</scope>
    <source>
        <strain evidence="2 3">Ys</strain>
    </source>
</reference>
<dbReference type="Pfam" id="PF13573">
    <property type="entry name" value="SprB"/>
    <property type="match status" value="2"/>
</dbReference>
<feature type="chain" id="PRO_5019232473" evidence="1">
    <location>
        <begin position="23"/>
        <end position="268"/>
    </location>
</feature>
<name>A0A401U949_9BACT</name>